<keyword evidence="1" id="KW-1133">Transmembrane helix</keyword>
<evidence type="ECO:0000256" key="1">
    <source>
        <dbReference type="SAM" id="Phobius"/>
    </source>
</evidence>
<keyword evidence="3" id="KW-1185">Reference proteome</keyword>
<reference evidence="2 3" key="1">
    <citation type="submission" date="2019-10" db="EMBL/GenBank/DDBJ databases">
        <authorList>
            <person name="Karimi E."/>
        </authorList>
    </citation>
    <scope>NUCLEOTIDE SEQUENCE [LARGE SCALE GENOMIC DNA]</scope>
    <source>
        <strain evidence="2">Exiguobacterium sp. 9Y</strain>
    </source>
</reference>
<dbReference type="Proteomes" id="UP000439752">
    <property type="component" value="Unassembled WGS sequence"/>
</dbReference>
<keyword evidence="1" id="KW-0812">Transmembrane</keyword>
<name>A0A653I9W9_9BACL</name>
<organism evidence="2 3">
    <name type="scientific">Exiguobacterium oxidotolerans</name>
    <dbReference type="NCBI Taxonomy" id="223958"/>
    <lineage>
        <taxon>Bacteria</taxon>
        <taxon>Bacillati</taxon>
        <taxon>Bacillota</taxon>
        <taxon>Bacilli</taxon>
        <taxon>Bacillales</taxon>
        <taxon>Bacillales Family XII. Incertae Sedis</taxon>
        <taxon>Exiguobacterium</taxon>
    </lineage>
</organism>
<accession>A0A653I9W9</accession>
<evidence type="ECO:0000313" key="3">
    <source>
        <dbReference type="Proteomes" id="UP000439752"/>
    </source>
</evidence>
<feature type="transmembrane region" description="Helical" evidence="1">
    <location>
        <begin position="7"/>
        <end position="26"/>
    </location>
</feature>
<dbReference type="EMBL" id="CABWKQ010000020">
    <property type="protein sequence ID" value="VWX35927.1"/>
    <property type="molecule type" value="Genomic_DNA"/>
</dbReference>
<keyword evidence="1" id="KW-0472">Membrane</keyword>
<evidence type="ECO:0000313" key="2">
    <source>
        <dbReference type="EMBL" id="VWX35927.1"/>
    </source>
</evidence>
<protein>
    <submittedName>
        <fullName evidence="2">Uncharacterized protein</fullName>
    </submittedName>
</protein>
<gene>
    <name evidence="2" type="ORF">EXIGUO9Y_270048</name>
</gene>
<dbReference type="AlphaFoldDB" id="A0A653I9W9"/>
<sequence length="29" mass="3502">MLFFSKNYIVFTGVVLYYIVSNYLFYPLS</sequence>
<proteinExistence type="predicted"/>